<reference evidence="3" key="1">
    <citation type="submission" date="2016-11" db="EMBL/GenBank/DDBJ databases">
        <authorList>
            <person name="Varghese N."/>
            <person name="Submissions S."/>
        </authorList>
    </citation>
    <scope>NUCLEOTIDE SEQUENCE [LARGE SCALE GENOMIC DNA]</scope>
    <source>
        <strain evidence="3">DSM 26884</strain>
    </source>
</reference>
<evidence type="ECO:0008006" key="4">
    <source>
        <dbReference type="Google" id="ProtNLM"/>
    </source>
</evidence>
<dbReference type="EMBL" id="FQZN01000001">
    <property type="protein sequence ID" value="SHI32219.1"/>
    <property type="molecule type" value="Genomic_DNA"/>
</dbReference>
<name>A0A1M6A715_9BACE</name>
<gene>
    <name evidence="2" type="ORF">SAMN05444350_10185</name>
</gene>
<evidence type="ECO:0000256" key="1">
    <source>
        <dbReference type="SAM" id="SignalP"/>
    </source>
</evidence>
<protein>
    <recommendedName>
        <fullName evidence="4">NVEALA protein</fullName>
    </recommendedName>
</protein>
<keyword evidence="3" id="KW-1185">Reference proteome</keyword>
<sequence>MKKNLKLIVFTVVLCAVSALNVKVVLDTEHSSDLAMTSLAAIGEGGSGEGGSGEGGNDQTPCHTFTVGDVSMQDCRGIKMYARVTITYTCEGKKLGSCSDGVEYYFYDCEGSMIKHDEYITPKSCGQ</sequence>
<dbReference type="eggNOG" id="ENOG5032E5B">
    <property type="taxonomic scope" value="Bacteria"/>
</dbReference>
<feature type="signal peptide" evidence="1">
    <location>
        <begin position="1"/>
        <end position="21"/>
    </location>
</feature>
<proteinExistence type="predicted"/>
<organism evidence="2 3">
    <name type="scientific">Bacteroides stercorirosoris</name>
    <dbReference type="NCBI Taxonomy" id="871324"/>
    <lineage>
        <taxon>Bacteria</taxon>
        <taxon>Pseudomonadati</taxon>
        <taxon>Bacteroidota</taxon>
        <taxon>Bacteroidia</taxon>
        <taxon>Bacteroidales</taxon>
        <taxon>Bacteroidaceae</taxon>
        <taxon>Bacteroides</taxon>
    </lineage>
</organism>
<dbReference type="Proteomes" id="UP000184192">
    <property type="component" value="Unassembled WGS sequence"/>
</dbReference>
<accession>A0A1M6A715</accession>
<dbReference type="GeneID" id="92710340"/>
<feature type="chain" id="PRO_5009915663" description="NVEALA protein" evidence="1">
    <location>
        <begin position="22"/>
        <end position="127"/>
    </location>
</feature>
<dbReference type="RefSeq" id="WP_025831052.1">
    <property type="nucleotide sequence ID" value="NZ_FQZN01000001.1"/>
</dbReference>
<dbReference type="AlphaFoldDB" id="A0A1M6A715"/>
<evidence type="ECO:0000313" key="2">
    <source>
        <dbReference type="EMBL" id="SHI32219.1"/>
    </source>
</evidence>
<keyword evidence="1" id="KW-0732">Signal</keyword>
<evidence type="ECO:0000313" key="3">
    <source>
        <dbReference type="Proteomes" id="UP000184192"/>
    </source>
</evidence>